<reference evidence="2 3" key="1">
    <citation type="submission" date="2019-04" db="EMBL/GenBank/DDBJ databases">
        <title>Draft genome sequences of Streptomyces avermitilis ATCC 31267.</title>
        <authorList>
            <person name="Komaki H."/>
            <person name="Tamura T."/>
            <person name="Hosoyama A."/>
        </authorList>
    </citation>
    <scope>NUCLEOTIDE SEQUENCE [LARGE SCALE GENOMIC DNA]</scope>
    <source>
        <strain evidence="2 3">ATCC 31267</strain>
    </source>
</reference>
<gene>
    <name evidence="2" type="ORF">SAV31267_072370</name>
</gene>
<evidence type="ECO:0000256" key="1">
    <source>
        <dbReference type="SAM" id="MobiDB-lite"/>
    </source>
</evidence>
<protein>
    <submittedName>
        <fullName evidence="2">Uncharacterized protein</fullName>
    </submittedName>
</protein>
<dbReference type="Proteomes" id="UP000299211">
    <property type="component" value="Unassembled WGS sequence"/>
</dbReference>
<evidence type="ECO:0000313" key="2">
    <source>
        <dbReference type="EMBL" id="GDY77752.1"/>
    </source>
</evidence>
<dbReference type="AlphaFoldDB" id="A0A4D4MZU1"/>
<sequence length="57" mass="6121">MGQTSSTIRQRPHRRIRKTPTGGGGGQVSGTDQVSGTEGPVRGWFQPWSRGGPGRCR</sequence>
<organism evidence="2 3">
    <name type="scientific">Streptomyces avermitilis</name>
    <dbReference type="NCBI Taxonomy" id="33903"/>
    <lineage>
        <taxon>Bacteria</taxon>
        <taxon>Bacillati</taxon>
        <taxon>Actinomycetota</taxon>
        <taxon>Actinomycetes</taxon>
        <taxon>Kitasatosporales</taxon>
        <taxon>Streptomycetaceae</taxon>
        <taxon>Streptomyces</taxon>
    </lineage>
</organism>
<dbReference type="EMBL" id="BJHY01000001">
    <property type="protein sequence ID" value="GDY77752.1"/>
    <property type="molecule type" value="Genomic_DNA"/>
</dbReference>
<comment type="caution">
    <text evidence="2">The sequence shown here is derived from an EMBL/GenBank/DDBJ whole genome shotgun (WGS) entry which is preliminary data.</text>
</comment>
<evidence type="ECO:0000313" key="3">
    <source>
        <dbReference type="Proteomes" id="UP000299211"/>
    </source>
</evidence>
<proteinExistence type="predicted"/>
<name>A0A4D4MZU1_STRAX</name>
<accession>A0A4D4MZU1</accession>
<feature type="region of interest" description="Disordered" evidence="1">
    <location>
        <begin position="1"/>
        <end position="57"/>
    </location>
</feature>